<keyword evidence="3" id="KW-1185">Reference proteome</keyword>
<dbReference type="AlphaFoldDB" id="A0A6A2ZPZ0"/>
<protein>
    <submittedName>
        <fullName evidence="2">Respiratory burst oxidase-like protein A-like isoform 1</fullName>
    </submittedName>
</protein>
<evidence type="ECO:0000313" key="3">
    <source>
        <dbReference type="Proteomes" id="UP000436088"/>
    </source>
</evidence>
<evidence type="ECO:0000313" key="2">
    <source>
        <dbReference type="EMBL" id="KAE8693873.1"/>
    </source>
</evidence>
<comment type="caution">
    <text evidence="2">The sequence shown here is derived from an EMBL/GenBank/DDBJ whole genome shotgun (WGS) entry which is preliminary data.</text>
</comment>
<dbReference type="SUPFAM" id="SSF54518">
    <property type="entry name" value="Tubby C-terminal domain-like"/>
    <property type="match status" value="1"/>
</dbReference>
<dbReference type="EMBL" id="VEPZ02001112">
    <property type="protein sequence ID" value="KAE8693873.1"/>
    <property type="molecule type" value="Genomic_DNA"/>
</dbReference>
<dbReference type="PANTHER" id="PTHR31087:SF14">
    <property type="entry name" value="PROTEIN LURP-ONE-RELATED 17"/>
    <property type="match status" value="1"/>
</dbReference>
<dbReference type="InterPro" id="IPR007612">
    <property type="entry name" value="LOR"/>
</dbReference>
<sequence length="232" mass="26241">MNSTELKKKKKKKMLRMFLFLKSLSRSVQEEVHRLEKSALADSSKTRCDPCTSLTVWRKSLVISCNGFTVIDSYGDVVYRVDNYTGRPKELVLMDGSGRSILAMRRSKNLRLLDTWLVYGGEVGDNCTSTKEPIFYVKKCVNILHGNPNVLAYVYRCRSSEKGYAYTIEGSYSHRSCKVVDRTKRVLAEIKRKDAIIGGVSFGVEVFMLIVEAGFDPGFAMALVLLLDQMFS</sequence>
<comment type="similarity">
    <text evidence="1">Belongs to the LOR family.</text>
</comment>
<proteinExistence type="inferred from homology"/>
<dbReference type="Pfam" id="PF04525">
    <property type="entry name" value="LOR"/>
    <property type="match status" value="1"/>
</dbReference>
<organism evidence="2 3">
    <name type="scientific">Hibiscus syriacus</name>
    <name type="common">Rose of Sharon</name>
    <dbReference type="NCBI Taxonomy" id="106335"/>
    <lineage>
        <taxon>Eukaryota</taxon>
        <taxon>Viridiplantae</taxon>
        <taxon>Streptophyta</taxon>
        <taxon>Embryophyta</taxon>
        <taxon>Tracheophyta</taxon>
        <taxon>Spermatophyta</taxon>
        <taxon>Magnoliopsida</taxon>
        <taxon>eudicotyledons</taxon>
        <taxon>Gunneridae</taxon>
        <taxon>Pentapetalae</taxon>
        <taxon>rosids</taxon>
        <taxon>malvids</taxon>
        <taxon>Malvales</taxon>
        <taxon>Malvaceae</taxon>
        <taxon>Malvoideae</taxon>
        <taxon>Hibiscus</taxon>
    </lineage>
</organism>
<accession>A0A6A2ZPZ0</accession>
<dbReference type="PANTHER" id="PTHR31087">
    <property type="match status" value="1"/>
</dbReference>
<name>A0A6A2ZPZ0_HIBSY</name>
<dbReference type="Proteomes" id="UP000436088">
    <property type="component" value="Unassembled WGS sequence"/>
</dbReference>
<gene>
    <name evidence="2" type="ORF">F3Y22_tig00110788pilonHSYRG00013</name>
</gene>
<dbReference type="Gene3D" id="2.40.160.200">
    <property type="entry name" value="LURP1-related"/>
    <property type="match status" value="1"/>
</dbReference>
<dbReference type="InterPro" id="IPR025659">
    <property type="entry name" value="Tubby-like_C"/>
</dbReference>
<reference evidence="2" key="1">
    <citation type="submission" date="2019-09" db="EMBL/GenBank/DDBJ databases">
        <title>Draft genome information of white flower Hibiscus syriacus.</title>
        <authorList>
            <person name="Kim Y.-M."/>
        </authorList>
    </citation>
    <scope>NUCLEOTIDE SEQUENCE [LARGE SCALE GENOMIC DNA]</scope>
    <source>
        <strain evidence="2">YM2019G1</strain>
    </source>
</reference>
<dbReference type="InterPro" id="IPR038595">
    <property type="entry name" value="LOR_sf"/>
</dbReference>
<evidence type="ECO:0000256" key="1">
    <source>
        <dbReference type="ARBA" id="ARBA00005437"/>
    </source>
</evidence>